<feature type="compositionally biased region" description="Low complexity" evidence="1">
    <location>
        <begin position="13"/>
        <end position="25"/>
    </location>
</feature>
<evidence type="ECO:0000256" key="2">
    <source>
        <dbReference type="SAM" id="Phobius"/>
    </source>
</evidence>
<feature type="compositionally biased region" description="Polar residues" evidence="1">
    <location>
        <begin position="1"/>
        <end position="12"/>
    </location>
</feature>
<accession>A0A2N9J0M1</accession>
<dbReference type="InterPro" id="IPR043502">
    <property type="entry name" value="DNA/RNA_pol_sf"/>
</dbReference>
<reference evidence="4" key="1">
    <citation type="submission" date="2018-02" db="EMBL/GenBank/DDBJ databases">
        <authorList>
            <person name="Cohen D.B."/>
            <person name="Kent A.D."/>
        </authorList>
    </citation>
    <scope>NUCLEOTIDE SEQUENCE</scope>
</reference>
<evidence type="ECO:0000256" key="1">
    <source>
        <dbReference type="SAM" id="MobiDB-lite"/>
    </source>
</evidence>
<protein>
    <recommendedName>
        <fullName evidence="3">Reverse transcriptase Ty1/copia-type domain-containing protein</fullName>
    </recommendedName>
</protein>
<name>A0A2N9J0M1_FAGSY</name>
<keyword evidence="2" id="KW-0812">Transmembrane</keyword>
<sequence length="243" mass="27440">MRKRSSNITENTLVHSPLSSSPVPLAVNNHPMQTRAKSGISKKKQWHDAMASEFAALQRQSTWSLVPPSPDQHVICCHWVFKLKRNPDGSVARYKARLVAKGNHQIPGIDFDETFSPVVKPATVRLMLSIAAQHQWSLRQLDVSNAFLHGSLKECVYMRQPPGFVDTASPSHVCFLHKSIYGLRQTPRAWFEKFSSHLLTIGFIASQADPSLFLYNMALLFCFCFFMWMISSSQAILPQLLLS</sequence>
<dbReference type="InterPro" id="IPR013103">
    <property type="entry name" value="RVT_2"/>
</dbReference>
<gene>
    <name evidence="4" type="ORF">FSB_LOCUS58998</name>
</gene>
<evidence type="ECO:0000259" key="3">
    <source>
        <dbReference type="Pfam" id="PF07727"/>
    </source>
</evidence>
<keyword evidence="2" id="KW-0472">Membrane</keyword>
<feature type="domain" description="Reverse transcriptase Ty1/copia-type" evidence="3">
    <location>
        <begin position="61"/>
        <end position="214"/>
    </location>
</feature>
<feature type="region of interest" description="Disordered" evidence="1">
    <location>
        <begin position="1"/>
        <end position="25"/>
    </location>
</feature>
<dbReference type="SUPFAM" id="SSF56672">
    <property type="entry name" value="DNA/RNA polymerases"/>
    <property type="match status" value="1"/>
</dbReference>
<dbReference type="AlphaFoldDB" id="A0A2N9J0M1"/>
<keyword evidence="2" id="KW-1133">Transmembrane helix</keyword>
<proteinExistence type="predicted"/>
<evidence type="ECO:0000313" key="4">
    <source>
        <dbReference type="EMBL" id="SPD31116.1"/>
    </source>
</evidence>
<organism evidence="4">
    <name type="scientific">Fagus sylvatica</name>
    <name type="common">Beechnut</name>
    <dbReference type="NCBI Taxonomy" id="28930"/>
    <lineage>
        <taxon>Eukaryota</taxon>
        <taxon>Viridiplantae</taxon>
        <taxon>Streptophyta</taxon>
        <taxon>Embryophyta</taxon>
        <taxon>Tracheophyta</taxon>
        <taxon>Spermatophyta</taxon>
        <taxon>Magnoliopsida</taxon>
        <taxon>eudicotyledons</taxon>
        <taxon>Gunneridae</taxon>
        <taxon>Pentapetalae</taxon>
        <taxon>rosids</taxon>
        <taxon>fabids</taxon>
        <taxon>Fagales</taxon>
        <taxon>Fagaceae</taxon>
        <taxon>Fagus</taxon>
    </lineage>
</organism>
<feature type="transmembrane region" description="Helical" evidence="2">
    <location>
        <begin position="212"/>
        <end position="231"/>
    </location>
</feature>
<dbReference type="Pfam" id="PF07727">
    <property type="entry name" value="RVT_2"/>
    <property type="match status" value="1"/>
</dbReference>
<dbReference type="EMBL" id="OIVN01006347">
    <property type="protein sequence ID" value="SPD31116.1"/>
    <property type="molecule type" value="Genomic_DNA"/>
</dbReference>